<feature type="transmembrane region" description="Helical" evidence="1">
    <location>
        <begin position="42"/>
        <end position="63"/>
    </location>
</feature>
<accession>A0A4C1YKY3</accession>
<evidence type="ECO:0000313" key="3">
    <source>
        <dbReference type="Proteomes" id="UP000299102"/>
    </source>
</evidence>
<keyword evidence="1" id="KW-0472">Membrane</keyword>
<keyword evidence="1" id="KW-0812">Transmembrane</keyword>
<dbReference type="EMBL" id="BGZK01001235">
    <property type="protein sequence ID" value="GBP75087.1"/>
    <property type="molecule type" value="Genomic_DNA"/>
</dbReference>
<comment type="caution">
    <text evidence="2">The sequence shown here is derived from an EMBL/GenBank/DDBJ whole genome shotgun (WGS) entry which is preliminary data.</text>
</comment>
<protein>
    <submittedName>
        <fullName evidence="2">Uncharacterized protein</fullName>
    </submittedName>
</protein>
<sequence>MTRRMRNGVRVSRNFLCGGVAWGARFRANRILTSRLAVTGQIILNIYTTLCALHSNLLFLWLFCPIITPAQDALLQRLCFKKKGLDTKPFMPPYAVISVKGDGLKCPARQASGPITRGLATRRSAYYQSQINRGRAMAGAGRRPHQIALFIANICKDGHCPRKIPNGSLAFYFEPPIQYRVGRNRDWICPQLPNRKRYWWRNRNRKLCGKIDKGIRIRKKSETGTEIENGVRVGNECEEGIKVKSAIEIGIQKRDRDWNKKNYRYERRKTIFYVYVGEGASHLQESAEQRLPG</sequence>
<evidence type="ECO:0000256" key="1">
    <source>
        <dbReference type="SAM" id="Phobius"/>
    </source>
</evidence>
<organism evidence="2 3">
    <name type="scientific">Eumeta variegata</name>
    <name type="common">Bagworm moth</name>
    <name type="synonym">Eumeta japonica</name>
    <dbReference type="NCBI Taxonomy" id="151549"/>
    <lineage>
        <taxon>Eukaryota</taxon>
        <taxon>Metazoa</taxon>
        <taxon>Ecdysozoa</taxon>
        <taxon>Arthropoda</taxon>
        <taxon>Hexapoda</taxon>
        <taxon>Insecta</taxon>
        <taxon>Pterygota</taxon>
        <taxon>Neoptera</taxon>
        <taxon>Endopterygota</taxon>
        <taxon>Lepidoptera</taxon>
        <taxon>Glossata</taxon>
        <taxon>Ditrysia</taxon>
        <taxon>Tineoidea</taxon>
        <taxon>Psychidae</taxon>
        <taxon>Oiketicinae</taxon>
        <taxon>Eumeta</taxon>
    </lineage>
</organism>
<name>A0A4C1YKY3_EUMVA</name>
<gene>
    <name evidence="2" type="ORF">EVAR_49258_1</name>
</gene>
<dbReference type="Proteomes" id="UP000299102">
    <property type="component" value="Unassembled WGS sequence"/>
</dbReference>
<keyword evidence="3" id="KW-1185">Reference proteome</keyword>
<evidence type="ECO:0000313" key="2">
    <source>
        <dbReference type="EMBL" id="GBP75087.1"/>
    </source>
</evidence>
<dbReference type="AlphaFoldDB" id="A0A4C1YKY3"/>
<keyword evidence="1" id="KW-1133">Transmembrane helix</keyword>
<reference evidence="2 3" key="1">
    <citation type="journal article" date="2019" name="Commun. Biol.">
        <title>The bagworm genome reveals a unique fibroin gene that provides high tensile strength.</title>
        <authorList>
            <person name="Kono N."/>
            <person name="Nakamura H."/>
            <person name="Ohtoshi R."/>
            <person name="Tomita M."/>
            <person name="Numata K."/>
            <person name="Arakawa K."/>
        </authorList>
    </citation>
    <scope>NUCLEOTIDE SEQUENCE [LARGE SCALE GENOMIC DNA]</scope>
</reference>
<proteinExistence type="predicted"/>